<keyword evidence="3 5" id="KW-0238">DNA-binding</keyword>
<dbReference type="Pfam" id="PF13977">
    <property type="entry name" value="TetR_C_6"/>
    <property type="match status" value="1"/>
</dbReference>
<dbReference type="PANTHER" id="PTHR30055:SF219">
    <property type="entry name" value="TRANSCRIPTIONAL REGULATORY PROTEIN"/>
    <property type="match status" value="1"/>
</dbReference>
<reference evidence="7 8" key="1">
    <citation type="submission" date="2023-07" db="EMBL/GenBank/DDBJ databases">
        <title>Protaetiibacter sp. nov WY-16 isolated from soil.</title>
        <authorList>
            <person name="Liu B."/>
            <person name="Wan Y."/>
        </authorList>
    </citation>
    <scope>NUCLEOTIDE SEQUENCE [LARGE SCALE GENOMIC DNA]</scope>
    <source>
        <strain evidence="7 8">WY-16</strain>
    </source>
</reference>
<dbReference type="InterPro" id="IPR036271">
    <property type="entry name" value="Tet_transcr_reg_TetR-rel_C_sf"/>
</dbReference>
<dbReference type="SUPFAM" id="SSF48498">
    <property type="entry name" value="Tetracyclin repressor-like, C-terminal domain"/>
    <property type="match status" value="1"/>
</dbReference>
<evidence type="ECO:0000313" key="7">
    <source>
        <dbReference type="EMBL" id="MDO7883290.1"/>
    </source>
</evidence>
<dbReference type="SUPFAM" id="SSF46689">
    <property type="entry name" value="Homeodomain-like"/>
    <property type="match status" value="1"/>
</dbReference>
<dbReference type="PANTHER" id="PTHR30055">
    <property type="entry name" value="HTH-TYPE TRANSCRIPTIONAL REGULATOR RUTR"/>
    <property type="match status" value="1"/>
</dbReference>
<evidence type="ECO:0000256" key="4">
    <source>
        <dbReference type="ARBA" id="ARBA00023163"/>
    </source>
</evidence>
<dbReference type="Pfam" id="PF00440">
    <property type="entry name" value="TetR_N"/>
    <property type="match status" value="1"/>
</dbReference>
<feature type="DNA-binding region" description="H-T-H motif" evidence="5">
    <location>
        <begin position="33"/>
        <end position="52"/>
    </location>
</feature>
<dbReference type="Gene3D" id="1.10.357.10">
    <property type="entry name" value="Tetracycline Repressor, domain 2"/>
    <property type="match status" value="1"/>
</dbReference>
<evidence type="ECO:0000256" key="5">
    <source>
        <dbReference type="PROSITE-ProRule" id="PRU00335"/>
    </source>
</evidence>
<protein>
    <submittedName>
        <fullName evidence="7">TetR family transcriptional regulator</fullName>
    </submittedName>
</protein>
<evidence type="ECO:0000313" key="8">
    <source>
        <dbReference type="Proteomes" id="UP001241072"/>
    </source>
</evidence>
<keyword evidence="8" id="KW-1185">Reference proteome</keyword>
<keyword evidence="1" id="KW-0678">Repressor</keyword>
<dbReference type="EMBL" id="JAUQUB010000004">
    <property type="protein sequence ID" value="MDO7883290.1"/>
    <property type="molecule type" value="Genomic_DNA"/>
</dbReference>
<dbReference type="InterPro" id="IPR001647">
    <property type="entry name" value="HTH_TetR"/>
</dbReference>
<comment type="caution">
    <text evidence="7">The sequence shown here is derived from an EMBL/GenBank/DDBJ whole genome shotgun (WGS) entry which is preliminary data.</text>
</comment>
<keyword evidence="4" id="KW-0804">Transcription</keyword>
<dbReference type="Proteomes" id="UP001241072">
    <property type="component" value="Unassembled WGS sequence"/>
</dbReference>
<evidence type="ECO:0000259" key="6">
    <source>
        <dbReference type="PROSITE" id="PS50977"/>
    </source>
</evidence>
<dbReference type="InterPro" id="IPR050109">
    <property type="entry name" value="HTH-type_TetR-like_transc_reg"/>
</dbReference>
<dbReference type="RefSeq" id="WP_305003720.1">
    <property type="nucleotide sequence ID" value="NZ_JAUQUB010000004.1"/>
</dbReference>
<organism evidence="7 8">
    <name type="scientific">Antiquaquibacter soli</name>
    <dbReference type="NCBI Taxonomy" id="3064523"/>
    <lineage>
        <taxon>Bacteria</taxon>
        <taxon>Bacillati</taxon>
        <taxon>Actinomycetota</taxon>
        <taxon>Actinomycetes</taxon>
        <taxon>Micrococcales</taxon>
        <taxon>Microbacteriaceae</taxon>
        <taxon>Antiquaquibacter</taxon>
    </lineage>
</organism>
<accession>A0ABT9BQJ0</accession>
<feature type="domain" description="HTH tetR-type" evidence="6">
    <location>
        <begin position="10"/>
        <end position="70"/>
    </location>
</feature>
<dbReference type="InterPro" id="IPR039538">
    <property type="entry name" value="BetI_C"/>
</dbReference>
<evidence type="ECO:0000256" key="2">
    <source>
        <dbReference type="ARBA" id="ARBA00023015"/>
    </source>
</evidence>
<name>A0ABT9BQJ0_9MICO</name>
<gene>
    <name evidence="7" type="ORF">Q5716_13730</name>
</gene>
<evidence type="ECO:0000256" key="1">
    <source>
        <dbReference type="ARBA" id="ARBA00022491"/>
    </source>
</evidence>
<proteinExistence type="predicted"/>
<dbReference type="PROSITE" id="PS50977">
    <property type="entry name" value="HTH_TETR_2"/>
    <property type="match status" value="1"/>
</dbReference>
<sequence>MTASPRIPASERRELLVRAALRVIAERGVAGATTRAIVAEAGMSLASFHYAFRSHDEMMRELIAHVVGQESASVFAVLQPGAGIRELLSAGFNAFLDYVIADPGHEQVMQELLQYTMRTPGLEHLAKEQYDSYRGAVTEILVGGAAAAGVTWSRPVHEVARLIVTTTDGVTLAYLADRDEAAARRTLDFAADSIATLAVPIAVREAAQ</sequence>
<keyword evidence="2" id="KW-0805">Transcription regulation</keyword>
<dbReference type="InterPro" id="IPR009057">
    <property type="entry name" value="Homeodomain-like_sf"/>
</dbReference>
<evidence type="ECO:0000256" key="3">
    <source>
        <dbReference type="ARBA" id="ARBA00023125"/>
    </source>
</evidence>